<sequence length="500" mass="55873">MYQFPADELKLFLAKQGDAWLVSNSPDVISMRSGVIPKHVKKLLNEEIDPTEEIGDLFGGAPTKKVIHVLVVVPEGAGSPENKRKRKRMEDENVPDAWIKALKDEQVTVLPSTCEDLKAHLQRELRAKVPIDDTLRGMALNADFSGECLSIFNKLFEPEPREKLSPPTCVLVTSAIAPSMPRFENATENTYIHLWDTLITGPLMYVSNGTFLRNTNTCTSTGLYRPDLCFYFGNSNLCVFCGEGKASGLLQVPVDELHDKLTWRYDDAPYVFGYAAVGLTVCLVAIQKDKTTEHGVRADIIERYDLGNKLGRLSLLLAMLNLSTLFRPIVNLVKPLGIVQYGTITRSNGVHISFAENCVMKTYPSTIPSGVIIRNLTNWHGQMKRHSVPNVVELLKTNMKKRHVVLAPVGKLCPPKNIHELLTALRDILKALVKLHSINLMHRDLRWDNVLKYPGEGERWFLIDFDDGATSPAAKTDHLKAESHAPEILLDSPHSVEVDI</sequence>
<dbReference type="AlphaFoldDB" id="A0ABD3G7G2"/>
<dbReference type="GO" id="GO:0043657">
    <property type="term" value="C:host cell"/>
    <property type="evidence" value="ECO:0007669"/>
    <property type="project" value="UniProtKB-SubCell"/>
</dbReference>
<dbReference type="Gene3D" id="1.10.510.10">
    <property type="entry name" value="Transferase(Phosphotransferase) domain 1"/>
    <property type="match status" value="1"/>
</dbReference>
<gene>
    <name evidence="5" type="ORF">V7S43_000510</name>
</gene>
<dbReference type="PROSITE" id="PS50011">
    <property type="entry name" value="PROTEIN_KINASE_DOM"/>
    <property type="match status" value="1"/>
</dbReference>
<evidence type="ECO:0000259" key="4">
    <source>
        <dbReference type="PROSITE" id="PS50011"/>
    </source>
</evidence>
<proteinExistence type="predicted"/>
<feature type="domain" description="Protein kinase" evidence="4">
    <location>
        <begin position="330"/>
        <end position="500"/>
    </location>
</feature>
<dbReference type="GO" id="GO:0005576">
    <property type="term" value="C:extracellular region"/>
    <property type="evidence" value="ECO:0007669"/>
    <property type="project" value="UniProtKB-SubCell"/>
</dbReference>
<evidence type="ECO:0000256" key="1">
    <source>
        <dbReference type="ARBA" id="ARBA00004340"/>
    </source>
</evidence>
<evidence type="ECO:0000256" key="3">
    <source>
        <dbReference type="ARBA" id="ARBA00022525"/>
    </source>
</evidence>
<accession>A0ABD3G7G2</accession>
<keyword evidence="3" id="KW-0964">Secreted</keyword>
<dbReference type="InterPro" id="IPR011009">
    <property type="entry name" value="Kinase-like_dom_sf"/>
</dbReference>
<dbReference type="Proteomes" id="UP001632037">
    <property type="component" value="Unassembled WGS sequence"/>
</dbReference>
<organism evidence="5 6">
    <name type="scientific">Phytophthora oleae</name>
    <dbReference type="NCBI Taxonomy" id="2107226"/>
    <lineage>
        <taxon>Eukaryota</taxon>
        <taxon>Sar</taxon>
        <taxon>Stramenopiles</taxon>
        <taxon>Oomycota</taxon>
        <taxon>Peronosporomycetes</taxon>
        <taxon>Peronosporales</taxon>
        <taxon>Peronosporaceae</taxon>
        <taxon>Phytophthora</taxon>
    </lineage>
</organism>
<evidence type="ECO:0000313" key="5">
    <source>
        <dbReference type="EMBL" id="KAL3674562.1"/>
    </source>
</evidence>
<evidence type="ECO:0000256" key="2">
    <source>
        <dbReference type="ARBA" id="ARBA00004613"/>
    </source>
</evidence>
<dbReference type="SUPFAM" id="SSF56112">
    <property type="entry name" value="Protein kinase-like (PK-like)"/>
    <property type="match status" value="1"/>
</dbReference>
<dbReference type="EMBL" id="JBIMZQ010000001">
    <property type="protein sequence ID" value="KAL3674562.1"/>
    <property type="molecule type" value="Genomic_DNA"/>
</dbReference>
<dbReference type="Pfam" id="PF17667">
    <property type="entry name" value="Pkinase_fungal"/>
    <property type="match status" value="1"/>
</dbReference>
<name>A0ABD3G7G2_9STRA</name>
<dbReference type="InterPro" id="IPR045379">
    <property type="entry name" value="Crinkler_N"/>
</dbReference>
<dbReference type="Pfam" id="PF20147">
    <property type="entry name" value="Crinkler"/>
    <property type="match status" value="1"/>
</dbReference>
<reference evidence="5 6" key="1">
    <citation type="submission" date="2024-09" db="EMBL/GenBank/DDBJ databases">
        <title>Genome sequencing and assembly of Phytophthora oleae, isolate VK10A, causative agent of rot of olive drupes.</title>
        <authorList>
            <person name="Conti Taguali S."/>
            <person name="Riolo M."/>
            <person name="La Spada F."/>
            <person name="Cacciola S.O."/>
            <person name="Dionisio G."/>
        </authorList>
    </citation>
    <scope>NUCLEOTIDE SEQUENCE [LARGE SCALE GENOMIC DNA]</scope>
    <source>
        <strain evidence="5 6">VK10A</strain>
    </source>
</reference>
<dbReference type="InterPro" id="IPR040976">
    <property type="entry name" value="Pkinase_fungal"/>
</dbReference>
<comment type="subcellular location">
    <subcellularLocation>
        <location evidence="1">Host cell</location>
    </subcellularLocation>
    <subcellularLocation>
        <location evidence="2">Secreted</location>
    </subcellularLocation>
</comment>
<protein>
    <recommendedName>
        <fullName evidence="4">Protein kinase domain-containing protein</fullName>
    </recommendedName>
</protein>
<evidence type="ECO:0000313" key="6">
    <source>
        <dbReference type="Proteomes" id="UP001632037"/>
    </source>
</evidence>
<dbReference type="InterPro" id="IPR000719">
    <property type="entry name" value="Prot_kinase_dom"/>
</dbReference>
<comment type="caution">
    <text evidence="5">The sequence shown here is derived from an EMBL/GenBank/DDBJ whole genome shotgun (WGS) entry which is preliminary data.</text>
</comment>
<keyword evidence="6" id="KW-1185">Reference proteome</keyword>